<proteinExistence type="predicted"/>
<dbReference type="EMBL" id="JAUSZI010000002">
    <property type="protein sequence ID" value="MDQ1031274.1"/>
    <property type="molecule type" value="Genomic_DNA"/>
</dbReference>
<name>A0ABU0T638_9ACTN</name>
<comment type="caution">
    <text evidence="2">The sequence shown here is derived from an EMBL/GenBank/DDBJ whole genome shotgun (WGS) entry which is preliminary data.</text>
</comment>
<organism evidence="2 3">
    <name type="scientific">Streptomyces umbrinus</name>
    <dbReference type="NCBI Taxonomy" id="67370"/>
    <lineage>
        <taxon>Bacteria</taxon>
        <taxon>Bacillati</taxon>
        <taxon>Actinomycetota</taxon>
        <taxon>Actinomycetes</taxon>
        <taxon>Kitasatosporales</taxon>
        <taxon>Streptomycetaceae</taxon>
        <taxon>Streptomyces</taxon>
        <taxon>Streptomyces phaeochromogenes group</taxon>
    </lineage>
</organism>
<evidence type="ECO:0000256" key="1">
    <source>
        <dbReference type="SAM" id="MobiDB-lite"/>
    </source>
</evidence>
<accession>A0ABU0T638</accession>
<feature type="region of interest" description="Disordered" evidence="1">
    <location>
        <begin position="1"/>
        <end position="50"/>
    </location>
</feature>
<dbReference type="RefSeq" id="WP_307527305.1">
    <property type="nucleotide sequence ID" value="NZ_JAUSZI010000002.1"/>
</dbReference>
<dbReference type="Proteomes" id="UP001230328">
    <property type="component" value="Unassembled WGS sequence"/>
</dbReference>
<evidence type="ECO:0000313" key="2">
    <source>
        <dbReference type="EMBL" id="MDQ1031274.1"/>
    </source>
</evidence>
<protein>
    <submittedName>
        <fullName evidence="2">Uncharacterized protein</fullName>
    </submittedName>
</protein>
<evidence type="ECO:0000313" key="3">
    <source>
        <dbReference type="Proteomes" id="UP001230328"/>
    </source>
</evidence>
<reference evidence="2 3" key="1">
    <citation type="submission" date="2023-07" db="EMBL/GenBank/DDBJ databases">
        <title>Comparative genomics of wheat-associated soil bacteria to identify genetic determinants of phenazine resistance.</title>
        <authorList>
            <person name="Mouncey N."/>
        </authorList>
    </citation>
    <scope>NUCLEOTIDE SEQUENCE [LARGE SCALE GENOMIC DNA]</scope>
    <source>
        <strain evidence="2 3">V2I4</strain>
    </source>
</reference>
<sequence>MADQADPPGHDRYKDINGPQDPLVDELRPTPSEPPVAGLTLKGLLGDSDRPGRRRLYFTAKLDHFAEFATEDVVSVSRIPPDRSPFRDEEATKITFKKGAEIEYTRSRSVRQPDEFDLDIRRMPGRSRANESSTATYYQTDCCNCSDDCPEQQWSDSWTCTCYATCYETCNTCGELTCRGEGRGCYTDDPDPIPNPTDVPTFCVGTC</sequence>
<keyword evidence="3" id="KW-1185">Reference proteome</keyword>
<gene>
    <name evidence="2" type="ORF">QF035_008856</name>
</gene>